<accession>A0A6M3XZC6</accession>
<protein>
    <submittedName>
        <fullName evidence="1">Uncharacterized protein</fullName>
    </submittedName>
</protein>
<name>A0A6M3XZC6_9ZZZZ</name>
<dbReference type="EMBL" id="MT144937">
    <property type="protein sequence ID" value="QJI01616.1"/>
    <property type="molecule type" value="Genomic_DNA"/>
</dbReference>
<organism evidence="1">
    <name type="scientific">viral metagenome</name>
    <dbReference type="NCBI Taxonomy" id="1070528"/>
    <lineage>
        <taxon>unclassified sequences</taxon>
        <taxon>metagenomes</taxon>
        <taxon>organismal metagenomes</taxon>
    </lineage>
</organism>
<gene>
    <name evidence="1" type="ORF">TM448B02664_0004</name>
</gene>
<reference evidence="1" key="1">
    <citation type="submission" date="2020-03" db="EMBL/GenBank/DDBJ databases">
        <title>The deep terrestrial virosphere.</title>
        <authorList>
            <person name="Holmfeldt K."/>
            <person name="Nilsson E."/>
            <person name="Simone D."/>
            <person name="Lopez-Fernandez M."/>
            <person name="Wu X."/>
            <person name="de Brujin I."/>
            <person name="Lundin D."/>
            <person name="Andersson A."/>
            <person name="Bertilsson S."/>
            <person name="Dopson M."/>
        </authorList>
    </citation>
    <scope>NUCLEOTIDE SEQUENCE</scope>
    <source>
        <strain evidence="1">TM448B02664</strain>
    </source>
</reference>
<evidence type="ECO:0000313" key="1">
    <source>
        <dbReference type="EMBL" id="QJI01616.1"/>
    </source>
</evidence>
<proteinExistence type="predicted"/>
<dbReference type="AlphaFoldDB" id="A0A6M3XZC6"/>
<sequence length="290" mass="31989">MSVTSIAKRVQHQWGLLLDRFRGAVPRSVLCDWIARETGGDRFAVSRDPVLIEVGLSQAPLARARALGCDPFDHVGACWLAGYEAVADAKRWTRTLADEGNGRWLDKPDRNLWYVCQMDYSVGTRGLGHFLRGAILTAEKAGRIPSDLGLMNEAISFVCSIDLSRPPHRAFIGRQSPEIVVKRFLKHRDWIKAAEKIGPVDGAPPGWDPPDSPPEGVQPFPTALLSAALTCADKSATAEEHARAHADVKAYASARRRREGAVPPPATYKLASFIRPHFYRRRVGDLYGVC</sequence>